<sequence length="157" mass="17063">MSNSAQSISCASTLSIFRASTQFISYASTYSESNETLEGFVNSLKLNVTNQAQNLEDEAPSLIDNMDNSGMVLASSSCILLTTLQNSNFNYKTQNRDSDNTNELSGKSIKPQNSSRTLCSNSGVIKPAKVLNTEDYVVPTRGWSPKALNKKKTNGMT</sequence>
<organism evidence="1 2">
    <name type="scientific">Scutellospora calospora</name>
    <dbReference type="NCBI Taxonomy" id="85575"/>
    <lineage>
        <taxon>Eukaryota</taxon>
        <taxon>Fungi</taxon>
        <taxon>Fungi incertae sedis</taxon>
        <taxon>Mucoromycota</taxon>
        <taxon>Glomeromycotina</taxon>
        <taxon>Glomeromycetes</taxon>
        <taxon>Diversisporales</taxon>
        <taxon>Gigasporaceae</taxon>
        <taxon>Scutellospora</taxon>
    </lineage>
</organism>
<comment type="caution">
    <text evidence="1">The sequence shown here is derived from an EMBL/GenBank/DDBJ whole genome shotgun (WGS) entry which is preliminary data.</text>
</comment>
<accession>A0ACA9K2I2</accession>
<gene>
    <name evidence="1" type="ORF">SCALOS_LOCUS1053</name>
</gene>
<evidence type="ECO:0000313" key="1">
    <source>
        <dbReference type="EMBL" id="CAG8448271.1"/>
    </source>
</evidence>
<proteinExistence type="predicted"/>
<keyword evidence="2" id="KW-1185">Reference proteome</keyword>
<dbReference type="Proteomes" id="UP000789860">
    <property type="component" value="Unassembled WGS sequence"/>
</dbReference>
<reference evidence="1" key="1">
    <citation type="submission" date="2021-06" db="EMBL/GenBank/DDBJ databases">
        <authorList>
            <person name="Kallberg Y."/>
            <person name="Tangrot J."/>
            <person name="Rosling A."/>
        </authorList>
    </citation>
    <scope>NUCLEOTIDE SEQUENCE</scope>
    <source>
        <strain evidence="1">AU212A</strain>
    </source>
</reference>
<protein>
    <submittedName>
        <fullName evidence="1">11568_t:CDS:1</fullName>
    </submittedName>
</protein>
<dbReference type="EMBL" id="CAJVPM010000625">
    <property type="protein sequence ID" value="CAG8448271.1"/>
    <property type="molecule type" value="Genomic_DNA"/>
</dbReference>
<evidence type="ECO:0000313" key="2">
    <source>
        <dbReference type="Proteomes" id="UP000789860"/>
    </source>
</evidence>
<name>A0ACA9K2I2_9GLOM</name>